<organism evidence="1 2">
    <name type="scientific">Trapa incisa</name>
    <dbReference type="NCBI Taxonomy" id="236973"/>
    <lineage>
        <taxon>Eukaryota</taxon>
        <taxon>Viridiplantae</taxon>
        <taxon>Streptophyta</taxon>
        <taxon>Embryophyta</taxon>
        <taxon>Tracheophyta</taxon>
        <taxon>Spermatophyta</taxon>
        <taxon>Magnoliopsida</taxon>
        <taxon>eudicotyledons</taxon>
        <taxon>Gunneridae</taxon>
        <taxon>Pentapetalae</taxon>
        <taxon>rosids</taxon>
        <taxon>malvids</taxon>
        <taxon>Myrtales</taxon>
        <taxon>Lythraceae</taxon>
        <taxon>Trapa</taxon>
    </lineage>
</organism>
<reference evidence="1 2" key="1">
    <citation type="journal article" date="2023" name="Hortic Res">
        <title>Pangenome of water caltrop reveals structural variations and asymmetric subgenome divergence after allopolyploidization.</title>
        <authorList>
            <person name="Zhang X."/>
            <person name="Chen Y."/>
            <person name="Wang L."/>
            <person name="Yuan Y."/>
            <person name="Fang M."/>
            <person name="Shi L."/>
            <person name="Lu R."/>
            <person name="Comes H.P."/>
            <person name="Ma Y."/>
            <person name="Chen Y."/>
            <person name="Huang G."/>
            <person name="Zhou Y."/>
            <person name="Zheng Z."/>
            <person name="Qiu Y."/>
        </authorList>
    </citation>
    <scope>NUCLEOTIDE SEQUENCE [LARGE SCALE GENOMIC DNA]</scope>
    <source>
        <tissue evidence="1">Roots</tissue>
    </source>
</reference>
<sequence length="82" mass="9639">MTEAACGIETLIWEWRFLTLPRPSLDIYRTSIELELNLASSGDKKRLKTVRRWGHLKLQKQFTGRHAKRSKMLLSLSHFKVD</sequence>
<dbReference type="Proteomes" id="UP001345219">
    <property type="component" value="Chromosome 8"/>
</dbReference>
<evidence type="ECO:0000313" key="1">
    <source>
        <dbReference type="EMBL" id="KAK4755082.1"/>
    </source>
</evidence>
<dbReference type="AlphaFoldDB" id="A0AAN7JXS3"/>
<name>A0AAN7JXS3_9MYRT</name>
<accession>A0AAN7JXS3</accession>
<proteinExistence type="predicted"/>
<evidence type="ECO:0000313" key="2">
    <source>
        <dbReference type="Proteomes" id="UP001345219"/>
    </source>
</evidence>
<comment type="caution">
    <text evidence="1">The sequence shown here is derived from an EMBL/GenBank/DDBJ whole genome shotgun (WGS) entry which is preliminary data.</text>
</comment>
<protein>
    <submittedName>
        <fullName evidence="1">Uncharacterized protein</fullName>
    </submittedName>
</protein>
<keyword evidence="2" id="KW-1185">Reference proteome</keyword>
<gene>
    <name evidence="1" type="ORF">SAY87_008839</name>
</gene>
<dbReference type="EMBL" id="JAXIOK010000014">
    <property type="protein sequence ID" value="KAK4755082.1"/>
    <property type="molecule type" value="Genomic_DNA"/>
</dbReference>